<protein>
    <submittedName>
        <fullName evidence="1">Uncharacterized protein</fullName>
    </submittedName>
</protein>
<name>A0ACB0IM66_TRIPR</name>
<dbReference type="Proteomes" id="UP001177021">
    <property type="component" value="Unassembled WGS sequence"/>
</dbReference>
<accession>A0ACB0IM66</accession>
<organism evidence="1 2">
    <name type="scientific">Trifolium pratense</name>
    <name type="common">Red clover</name>
    <dbReference type="NCBI Taxonomy" id="57577"/>
    <lineage>
        <taxon>Eukaryota</taxon>
        <taxon>Viridiplantae</taxon>
        <taxon>Streptophyta</taxon>
        <taxon>Embryophyta</taxon>
        <taxon>Tracheophyta</taxon>
        <taxon>Spermatophyta</taxon>
        <taxon>Magnoliopsida</taxon>
        <taxon>eudicotyledons</taxon>
        <taxon>Gunneridae</taxon>
        <taxon>Pentapetalae</taxon>
        <taxon>rosids</taxon>
        <taxon>fabids</taxon>
        <taxon>Fabales</taxon>
        <taxon>Fabaceae</taxon>
        <taxon>Papilionoideae</taxon>
        <taxon>50 kb inversion clade</taxon>
        <taxon>NPAAA clade</taxon>
        <taxon>Hologalegina</taxon>
        <taxon>IRL clade</taxon>
        <taxon>Trifolieae</taxon>
        <taxon>Trifolium</taxon>
    </lineage>
</organism>
<keyword evidence="2" id="KW-1185">Reference proteome</keyword>
<comment type="caution">
    <text evidence="1">The sequence shown here is derived from an EMBL/GenBank/DDBJ whole genome shotgun (WGS) entry which is preliminary data.</text>
</comment>
<sequence>MVLRIFSSLKRRQWKLLLATSTLLLFLAASSLGSPVETHKSGRSSVFSLFNLKGKSRFWSEDVIHNDFDELKFSSHGKVSAFNYTNSGNIANYLKLQEIDSIYLPVPINFIFIGFEGKGNQEFKLLPEEIERWFTKIDHIFEHTRIRHEEVLTAFYKTSVDKIQLHSHPVASHINYNFSVHAIEMGEKVTSIFELAIKVFGRKDDPVGSGDNDGDDWQVDVDMIDGLLTSLVEYLQLENAYNIFILNPKRDERRSKYGYRRGLSESEFNFLKENNSLQMKLLQSEVVPENPLAHIKIQRPLYAKHPMMKFAWTRTEDTDIVEWYNIWLDTLDNFGKLHQGREIAKLIEAKALQVLKGKDQDLKLLLERVLKSADYGGFQAECLTDTWIGKDRWAFIDLSAGPFSWGPAVGGEGVRTEASLPNVERTIGSTSEISEEEAEDLLQDAIHEKFAVFGDKDHQAIDILLAEIDIYELFAFKHCKGRKVKLALCEELDERMRDLKNELQSFEGEEYDESHKAKAIETLKRMESWNLFSDTHEEFQNYTVARDSFLSHLGATLWGSMRHIISPSVSDGAFHYYEKISFQLFFMTQEKVRHIKQLPVDMNAIKDGLSSLMVPSQKPMFSPHMLPLSDDPDLAMAFSVARRAAAVPLLLVNGTYRKTIRTYLDSSILQYQLQRLNKHGSLKGRHAHSRSMLEVPIFWFIHSEPLLLDKHFQAIALSDMIIVVQSEPSSWESHLHCNGHSLLMNLRQPIKAAVAATAEHLAGLLPLHLVYGQAHETAMEDWIWSVGCNPFSATSQGWHISQFQSDSIARSYVITTLEESIQLVNSAIHRLLMERTTQNTFKIFQSQEHELVNKYNYVVSLWRRVSTVTGELRYVDALRLLNTLEDASKRFVDQVNTTVTLLHPINCTRERKMQMVFDVTTIPAFFIVLGCLYMVLRPRRPKPKIN</sequence>
<dbReference type="EMBL" id="CASHSV030000002">
    <property type="protein sequence ID" value="CAJ2633471.1"/>
    <property type="molecule type" value="Genomic_DNA"/>
</dbReference>
<reference evidence="1" key="1">
    <citation type="submission" date="2023-10" db="EMBL/GenBank/DDBJ databases">
        <authorList>
            <person name="Rodriguez Cubillos JULIANA M."/>
            <person name="De Vega J."/>
        </authorList>
    </citation>
    <scope>NUCLEOTIDE SEQUENCE</scope>
</reference>
<evidence type="ECO:0000313" key="2">
    <source>
        <dbReference type="Proteomes" id="UP001177021"/>
    </source>
</evidence>
<gene>
    <name evidence="1" type="ORF">MILVUS5_LOCUS4579</name>
</gene>
<evidence type="ECO:0000313" key="1">
    <source>
        <dbReference type="EMBL" id="CAJ2633471.1"/>
    </source>
</evidence>
<proteinExistence type="predicted"/>